<evidence type="ECO:0000256" key="2">
    <source>
        <dbReference type="SAM" id="MobiDB-lite"/>
    </source>
</evidence>
<feature type="compositionally biased region" description="Basic and acidic residues" evidence="2">
    <location>
        <begin position="1"/>
        <end position="12"/>
    </location>
</feature>
<dbReference type="SMART" id="SM00869">
    <property type="entry name" value="Autotransporter"/>
    <property type="match status" value="1"/>
</dbReference>
<proteinExistence type="predicted"/>
<dbReference type="InterPro" id="IPR006315">
    <property type="entry name" value="OM_autotransptr_brl_dom"/>
</dbReference>
<dbReference type="NCBIfam" id="TIGR01414">
    <property type="entry name" value="autotrans_barl"/>
    <property type="match status" value="1"/>
</dbReference>
<dbReference type="InterPro" id="IPR036709">
    <property type="entry name" value="Autotransporte_beta_dom_sf"/>
</dbReference>
<sequence>MSTAEGENRKLLPGDTVTHTGPGAAITISGNNNALSGQGVAVQSGVPGTGSNIQGIKVQAGGSLDLSDGSINTLGEHTAQALVVNGAGSQAVLNDMTLKTEGAGSYAVHASGGGRVEITGGSVDTQGNSAYGLFATGNGTTISASNVLITTLGRESSGVRVEDGAHIVLDRAKLNTQDTSTQWGSKGLSVQRASATATNSNIVSAGGMGIYLSGGSVSFTNGSVDAYRDGVYLATPSYSNGATPPTSSIELRDAVVRSRMGFGLNINSHDARATLERVTIGTNGDYGSGIWLPSSNSQVTARDSRIETEGRSSLGVDNRAGTFTMDGGSITTHGASAHGLYASFQSYDGKSSGAANTVRNVAIETFGNNAAGVVSRTSGASTVLEGGSVTTHGENAYAMLANAASLKVTGTRVRTHGDFAPGLRMGNRGAAASLDGVDLQTSGKEAVGIMAYSSESGLDNTLAIRNSLIATEDGHAIEVAGSGFIAELNDSTVIGRSRTGDGVLLHVGDLNSIAARDVQLNAQRSRLEGDVLLDSGSASLNLRDHSQLIGTLRDNAGRTVDNLSIDDSSAWHMRGDSKVAQLDNAGTLSFVTPDSAFKVLDVSGNLSGGGLFEMRTDLGAGQGDRLRVAGTVEGTHRVLVRNSGAEPKTGGETLNIIQTGGGPGSFVLANRNQVIDAGTYRYELKKDPQGQRKSSSDWSLVNTHRLEPKPEPETTPKPDPEIKPEPPTKPQIIPPATAHDLSTTANAAIDTSAASTVQAIWHAEKGTLVKRLGELRQGQDKGGVWTRGFGERQKLDNHGGRAFEQTVSGLQVGIDKALPVENGRWYVGVMSGISTADRRFAGEGKGNADSYQLGGYATWLGDNGWYLDSVLKANRVQQDFKVVATDGQSVKAKSHQHALGLSLEAGRQMPLGAGWFVEPQVELSTVHVGGTRYHASNGLQVDAGSDDSTQLRVGSRLGQRYELSGGGIVQPYIKLGRAQELDGKSSVRTNGIATRTDLSGGRTELGLGVSASLNNSHQLYADYEHASGSRLDRPWAVSAGYRYSW</sequence>
<dbReference type="InterPro" id="IPR004899">
    <property type="entry name" value="Pertactin_central"/>
</dbReference>
<dbReference type="Pfam" id="PF03797">
    <property type="entry name" value="Autotransporter"/>
    <property type="match status" value="1"/>
</dbReference>
<dbReference type="PROSITE" id="PS51208">
    <property type="entry name" value="AUTOTRANSPORTER"/>
    <property type="match status" value="1"/>
</dbReference>
<feature type="compositionally biased region" description="Polar residues" evidence="2">
    <location>
        <begin position="691"/>
        <end position="702"/>
    </location>
</feature>
<dbReference type="EMBL" id="MSCT01000008">
    <property type="protein sequence ID" value="OLF55319.1"/>
    <property type="molecule type" value="Genomic_DNA"/>
</dbReference>
<dbReference type="InterPro" id="IPR003991">
    <property type="entry name" value="Pertactin_virulence_factor"/>
</dbReference>
<feature type="compositionally biased region" description="Basic and acidic residues" evidence="2">
    <location>
        <begin position="704"/>
        <end position="726"/>
    </location>
</feature>
<dbReference type="InterPro" id="IPR011050">
    <property type="entry name" value="Pectin_lyase_fold/virulence"/>
</dbReference>
<dbReference type="Proteomes" id="UP000185578">
    <property type="component" value="Unassembled WGS sequence"/>
</dbReference>
<dbReference type="Pfam" id="PF03212">
    <property type="entry name" value="Pertactin"/>
    <property type="match status" value="1"/>
</dbReference>
<comment type="caution">
    <text evidence="4">The sequence shown here is derived from an EMBL/GenBank/DDBJ whole genome shotgun (WGS) entry which is preliminary data.</text>
</comment>
<feature type="region of interest" description="Disordered" evidence="2">
    <location>
        <begin position="685"/>
        <end position="728"/>
    </location>
</feature>
<name>A0A1Q8EU60_9PSED</name>
<reference evidence="4 5" key="1">
    <citation type="submission" date="2016-12" db="EMBL/GenBank/DDBJ databases">
        <authorList>
            <person name="Song W.-J."/>
            <person name="Kurnit D.M."/>
        </authorList>
    </citation>
    <scope>NUCLEOTIDE SEQUENCE [LARGE SCALE GENOMIC DNA]</scope>
    <source>
        <strain evidence="4 5">PCL1601</strain>
    </source>
</reference>
<dbReference type="SUPFAM" id="SSF103515">
    <property type="entry name" value="Autotransporter"/>
    <property type="match status" value="1"/>
</dbReference>
<accession>A0A1Q8EU60</accession>
<dbReference type="Gene3D" id="2.40.128.130">
    <property type="entry name" value="Autotransporter beta-domain"/>
    <property type="match status" value="1"/>
</dbReference>
<gene>
    <name evidence="4" type="ORF">BTN82_08325</name>
</gene>
<dbReference type="InterPro" id="IPR051551">
    <property type="entry name" value="Autotransporter_adhesion"/>
</dbReference>
<dbReference type="InterPro" id="IPR005546">
    <property type="entry name" value="Autotransporte_beta"/>
</dbReference>
<dbReference type="GO" id="GO:0019867">
    <property type="term" value="C:outer membrane"/>
    <property type="evidence" value="ECO:0007669"/>
    <property type="project" value="InterPro"/>
</dbReference>
<dbReference type="InterPro" id="IPR012332">
    <property type="entry name" value="Autotransporter_pectin_lyase_C"/>
</dbReference>
<dbReference type="PANTHER" id="PTHR35037:SF7">
    <property type="entry name" value="AUTOTRANSPORTER"/>
    <property type="match status" value="1"/>
</dbReference>
<evidence type="ECO:0000259" key="3">
    <source>
        <dbReference type="PROSITE" id="PS51208"/>
    </source>
</evidence>
<dbReference type="Gene3D" id="2.160.20.20">
    <property type="match status" value="2"/>
</dbReference>
<dbReference type="PRINTS" id="PR01484">
    <property type="entry name" value="PRTACTNFAMLY"/>
</dbReference>
<keyword evidence="1" id="KW-0732">Signal</keyword>
<protein>
    <submittedName>
        <fullName evidence="4">Autotransporter outer membrane beta-barrel domain-containing protein</fullName>
    </submittedName>
</protein>
<evidence type="ECO:0000256" key="1">
    <source>
        <dbReference type="ARBA" id="ARBA00022729"/>
    </source>
</evidence>
<evidence type="ECO:0000313" key="4">
    <source>
        <dbReference type="EMBL" id="OLF55319.1"/>
    </source>
</evidence>
<dbReference type="SUPFAM" id="SSF51126">
    <property type="entry name" value="Pectin lyase-like"/>
    <property type="match status" value="1"/>
</dbReference>
<feature type="domain" description="Autotransporter" evidence="3">
    <location>
        <begin position="777"/>
        <end position="1045"/>
    </location>
</feature>
<dbReference type="AlphaFoldDB" id="A0A1Q8EU60"/>
<evidence type="ECO:0000313" key="5">
    <source>
        <dbReference type="Proteomes" id="UP000185578"/>
    </source>
</evidence>
<dbReference type="CDD" id="cd00253">
    <property type="entry name" value="PL_Passenger_AT"/>
    <property type="match status" value="1"/>
</dbReference>
<organism evidence="4 5">
    <name type="scientific">Pseudomonas chlororaphis</name>
    <dbReference type="NCBI Taxonomy" id="587753"/>
    <lineage>
        <taxon>Bacteria</taxon>
        <taxon>Pseudomonadati</taxon>
        <taxon>Pseudomonadota</taxon>
        <taxon>Gammaproteobacteria</taxon>
        <taxon>Pseudomonadales</taxon>
        <taxon>Pseudomonadaceae</taxon>
        <taxon>Pseudomonas</taxon>
    </lineage>
</organism>
<feature type="region of interest" description="Disordered" evidence="2">
    <location>
        <begin position="1"/>
        <end position="23"/>
    </location>
</feature>
<dbReference type="PANTHER" id="PTHR35037">
    <property type="entry name" value="C-TERMINAL REGION OF AIDA-LIKE PROTEIN"/>
    <property type="match status" value="1"/>
</dbReference>